<keyword evidence="2" id="KW-0012">Acyltransferase</keyword>
<dbReference type="InterPro" id="IPR016181">
    <property type="entry name" value="Acyl_CoA_acyltransferase"/>
</dbReference>
<protein>
    <recommendedName>
        <fullName evidence="3">N-acetyltransferase domain-containing protein</fullName>
    </recommendedName>
</protein>
<evidence type="ECO:0000256" key="1">
    <source>
        <dbReference type="ARBA" id="ARBA00022679"/>
    </source>
</evidence>
<dbReference type="InterPro" id="IPR000182">
    <property type="entry name" value="GNAT_dom"/>
</dbReference>
<dbReference type="SUPFAM" id="SSF55729">
    <property type="entry name" value="Acyl-CoA N-acyltransferases (Nat)"/>
    <property type="match status" value="1"/>
</dbReference>
<sequence>MYIESLSIATLEQAIHLREEVFPGVSNSSDSPSLAASLYRDKYAQWFSDSGITQLNYWVAIDEKSFQVIGLTGLYCKSEDEQEADWLGWFCVASQFRGKGIGKELLDFTIDLAQAKAKRYLRLYTWEHPSSDVARMLYLKRGFYQIGESPNKSGFKTIYLELQLDSIIHSG</sequence>
<evidence type="ECO:0000256" key="2">
    <source>
        <dbReference type="ARBA" id="ARBA00023315"/>
    </source>
</evidence>
<evidence type="ECO:0000313" key="4">
    <source>
        <dbReference type="EMBL" id="QFS50979.1"/>
    </source>
</evidence>
<dbReference type="PANTHER" id="PTHR43420">
    <property type="entry name" value="ACETYLTRANSFERASE"/>
    <property type="match status" value="1"/>
</dbReference>
<gene>
    <name evidence="4" type="ORF">GXM_08473</name>
</gene>
<accession>A0A5P8WGN7</accession>
<reference evidence="4 5" key="1">
    <citation type="submission" date="2019-10" db="EMBL/GenBank/DDBJ databases">
        <title>Genomic and transcriptomic insights into the perfect genentic adaptation of a filamentous nitrogen-fixing cyanobacterium to rice fields.</title>
        <authorList>
            <person name="Chen Z."/>
        </authorList>
    </citation>
    <scope>NUCLEOTIDE SEQUENCE [LARGE SCALE GENOMIC DNA]</scope>
    <source>
        <strain evidence="4">CCNUC1</strain>
    </source>
</reference>
<organism evidence="4 5">
    <name type="scientific">Nostoc sphaeroides CCNUC1</name>
    <dbReference type="NCBI Taxonomy" id="2653204"/>
    <lineage>
        <taxon>Bacteria</taxon>
        <taxon>Bacillati</taxon>
        <taxon>Cyanobacteriota</taxon>
        <taxon>Cyanophyceae</taxon>
        <taxon>Nostocales</taxon>
        <taxon>Nostocaceae</taxon>
        <taxon>Nostoc</taxon>
    </lineage>
</organism>
<dbReference type="RefSeq" id="WP_152591708.1">
    <property type="nucleotide sequence ID" value="NZ_CP045227.1"/>
</dbReference>
<feature type="domain" description="N-acetyltransferase" evidence="3">
    <location>
        <begin position="1"/>
        <end position="165"/>
    </location>
</feature>
<dbReference type="PROSITE" id="PS51186">
    <property type="entry name" value="GNAT"/>
    <property type="match status" value="1"/>
</dbReference>
<dbReference type="KEGG" id="nsh:GXM_08473"/>
<evidence type="ECO:0000313" key="5">
    <source>
        <dbReference type="Proteomes" id="UP000326678"/>
    </source>
</evidence>
<evidence type="ECO:0000259" key="3">
    <source>
        <dbReference type="PROSITE" id="PS51186"/>
    </source>
</evidence>
<dbReference type="EMBL" id="CP045227">
    <property type="protein sequence ID" value="QFS50979.1"/>
    <property type="molecule type" value="Genomic_DNA"/>
</dbReference>
<dbReference type="GO" id="GO:0016747">
    <property type="term" value="F:acyltransferase activity, transferring groups other than amino-acyl groups"/>
    <property type="evidence" value="ECO:0007669"/>
    <property type="project" value="InterPro"/>
</dbReference>
<dbReference type="Pfam" id="PF13508">
    <property type="entry name" value="Acetyltransf_7"/>
    <property type="match status" value="1"/>
</dbReference>
<proteinExistence type="predicted"/>
<dbReference type="AlphaFoldDB" id="A0A5P8WGN7"/>
<dbReference type="CDD" id="cd04301">
    <property type="entry name" value="NAT_SF"/>
    <property type="match status" value="1"/>
</dbReference>
<name>A0A5P8WGN7_9NOSO</name>
<dbReference type="Proteomes" id="UP000326678">
    <property type="component" value="Chromosome Gxm2"/>
</dbReference>
<dbReference type="Gene3D" id="3.40.630.30">
    <property type="match status" value="1"/>
</dbReference>
<dbReference type="InterPro" id="IPR050680">
    <property type="entry name" value="YpeA/RimI_acetyltransf"/>
</dbReference>
<keyword evidence="5" id="KW-1185">Reference proteome</keyword>
<keyword evidence="1" id="KW-0808">Transferase</keyword>